<sequence>MSTADDDNRAGAAGPRRLYVYNGGFLTQPRLRRILTLAGYDIRIGLPGPDDLVAVWGQSPTAHRGEAVAARRGAGLVRIEDAFLRSLHPGRAGGEPPLGLMIDHAGVHFDAARISDLERLLTEAPLDDAALMTRAGDAIARIRAAHLTKYSGFDAMTPAPAPGYVLVIDQTRGDASVTASGAARAQFQEMLVFAQEEHPGTPVVIKTHPETARGLRPGHFTEADANDRITLLSEPVSPWRLFEGAVGVYTLSSQMGFEAIFAGHKPRVFGQPFYAGWGLTTDETPVPRRERRLTRHQLFAAAMILYPRWYDPFTDRLCGIETALDAFEARTRAWREDHRGWVASGMRLWKRRPLQKVFGRERPMVFEADPAKARSRAETEGRRRMAWAGKAGDGDAVVRVEDGFLRSRGLGANLVPPLSLVADDLGIYYDPRRESRLERLIAESEGLRPDELHRAYGLRRDILKARLSKYNLAGATPALPEGHRILVPGQVEDDASILTGCAGINTNRGLLEAARAANPQAVILYKPHPDVEAGLRRGAVPEARDLADLALDHADPVTLLDQVQEVWTLTSLLGFEALLREVPVTTLGAPFYAGWGLTRDHGAVPARRRARVSLDALVHATLIAYPRYHDPVTGLPCPPEVVVQRLAGGALPGPGPANRLLAKLQGLFASQAHLWRR</sequence>
<dbReference type="CDD" id="cd16440">
    <property type="entry name" value="beta_Kdo_transferase_KpsC_1"/>
    <property type="match status" value="1"/>
</dbReference>
<dbReference type="GO" id="GO:0000271">
    <property type="term" value="P:polysaccharide biosynthetic process"/>
    <property type="evidence" value="ECO:0007669"/>
    <property type="project" value="InterPro"/>
</dbReference>
<proteinExistence type="predicted"/>
<evidence type="ECO:0000313" key="1">
    <source>
        <dbReference type="EMBL" id="SEJ75571.1"/>
    </source>
</evidence>
<gene>
    <name evidence="1" type="ORF">SAMN04487940_1105</name>
</gene>
<reference evidence="1 2" key="1">
    <citation type="submission" date="2016-10" db="EMBL/GenBank/DDBJ databases">
        <authorList>
            <person name="Varghese N."/>
            <person name="Submissions S."/>
        </authorList>
    </citation>
    <scope>NUCLEOTIDE SEQUENCE [LARGE SCALE GENOMIC DNA]</scope>
    <source>
        <strain evidence="1 2">FF3</strain>
    </source>
</reference>
<dbReference type="EMBL" id="FNYY01000010">
    <property type="protein sequence ID" value="SEJ75571.1"/>
    <property type="molecule type" value="Genomic_DNA"/>
</dbReference>
<comment type="caution">
    <text evidence="1">The sequence shown here is derived from an EMBL/GenBank/DDBJ whole genome shotgun (WGS) entry which is preliminary data.</text>
</comment>
<dbReference type="Pfam" id="PF05159">
    <property type="entry name" value="Capsule_synth"/>
    <property type="match status" value="4"/>
</dbReference>
<dbReference type="GeneID" id="80819074"/>
<organism evidence="1 2">
    <name type="scientific">Marinovum algicola</name>
    <dbReference type="NCBI Taxonomy" id="42444"/>
    <lineage>
        <taxon>Bacteria</taxon>
        <taxon>Pseudomonadati</taxon>
        <taxon>Pseudomonadota</taxon>
        <taxon>Alphaproteobacteria</taxon>
        <taxon>Rhodobacterales</taxon>
        <taxon>Roseobacteraceae</taxon>
        <taxon>Marinovum</taxon>
    </lineage>
</organism>
<protein>
    <submittedName>
        <fullName evidence="1">Capsular polysaccharide export protein</fullName>
    </submittedName>
</protein>
<dbReference type="InterPro" id="IPR007833">
    <property type="entry name" value="Capsule_polysaccharide_synth"/>
</dbReference>
<keyword evidence="2" id="KW-1185">Reference proteome</keyword>
<dbReference type="AlphaFoldDB" id="A0A975WBD4"/>
<dbReference type="RefSeq" id="WP_074837182.1">
    <property type="nucleotide sequence ID" value="NZ_FNYY01000010.1"/>
</dbReference>
<evidence type="ECO:0000313" key="2">
    <source>
        <dbReference type="Proteomes" id="UP000182932"/>
    </source>
</evidence>
<dbReference type="GO" id="GO:0015774">
    <property type="term" value="P:polysaccharide transport"/>
    <property type="evidence" value="ECO:0007669"/>
    <property type="project" value="InterPro"/>
</dbReference>
<dbReference type="CDD" id="cd16439">
    <property type="entry name" value="beta_Kdo_transferase_KpsC_2"/>
    <property type="match status" value="1"/>
</dbReference>
<dbReference type="Proteomes" id="UP000182932">
    <property type="component" value="Unassembled WGS sequence"/>
</dbReference>
<name>A0A975WBD4_9RHOB</name>
<accession>A0A975WBD4</accession>